<dbReference type="CDD" id="cd04301">
    <property type="entry name" value="NAT_SF"/>
    <property type="match status" value="1"/>
</dbReference>
<evidence type="ECO:0000313" key="5">
    <source>
        <dbReference type="Proteomes" id="UP000239663"/>
    </source>
</evidence>
<dbReference type="OrthoDB" id="794462at2"/>
<feature type="domain" description="N-acetyltransferase" evidence="3">
    <location>
        <begin position="1"/>
        <end position="156"/>
    </location>
</feature>
<dbReference type="AlphaFoldDB" id="A0A2S7N0U6"/>
<dbReference type="Pfam" id="PF13673">
    <property type="entry name" value="Acetyltransf_10"/>
    <property type="match status" value="1"/>
</dbReference>
<evidence type="ECO:0000256" key="1">
    <source>
        <dbReference type="ARBA" id="ARBA00022679"/>
    </source>
</evidence>
<dbReference type="SUPFAM" id="SSF55729">
    <property type="entry name" value="Acyl-CoA N-acyltransferases (Nat)"/>
    <property type="match status" value="1"/>
</dbReference>
<evidence type="ECO:0000313" key="4">
    <source>
        <dbReference type="EMBL" id="PQD95639.1"/>
    </source>
</evidence>
<dbReference type="InterPro" id="IPR000182">
    <property type="entry name" value="GNAT_dom"/>
</dbReference>
<accession>A0A2S7N0U6</accession>
<dbReference type="GO" id="GO:0016747">
    <property type="term" value="F:acyltransferase activity, transferring groups other than amino-acyl groups"/>
    <property type="evidence" value="ECO:0007669"/>
    <property type="project" value="InterPro"/>
</dbReference>
<keyword evidence="2" id="KW-0012">Acyltransferase</keyword>
<dbReference type="Gene3D" id="3.40.630.30">
    <property type="match status" value="1"/>
</dbReference>
<dbReference type="EMBL" id="PKOZ01000003">
    <property type="protein sequence ID" value="PQD95639.1"/>
    <property type="molecule type" value="Genomic_DNA"/>
</dbReference>
<keyword evidence="1 4" id="KW-0808">Transferase</keyword>
<dbReference type="Proteomes" id="UP000239663">
    <property type="component" value="Unassembled WGS sequence"/>
</dbReference>
<proteinExistence type="predicted"/>
<dbReference type="InterPro" id="IPR050680">
    <property type="entry name" value="YpeA/RimI_acetyltransf"/>
</dbReference>
<name>A0A2S7N0U6_9BACI</name>
<dbReference type="PROSITE" id="PS51186">
    <property type="entry name" value="GNAT"/>
    <property type="match status" value="1"/>
</dbReference>
<sequence length="157" mass="18090">MVIREMNYLDVERVRMIAADTWRDTYTSFIPAEIQDKVLKEAYSNEAMDNRFKSSINLVAESNGVMMGYAFFSGDKDVFLESIYLHPNYQGKGVGKCLLETGLSKFKEADSISLTVYKGNRNISFYEKEGFQVVKENKSDFFGHPVTFILMKKHLHQ</sequence>
<gene>
    <name evidence="4" type="ORF">CYL18_07020</name>
</gene>
<reference evidence="4 5" key="1">
    <citation type="submission" date="2017-12" db="EMBL/GenBank/DDBJ databases">
        <title>Taxonomic description and draft genome of Pradoshia cofamensis Gen. nov., sp. nov., a thermotolerant bacillale isolated from anterior gut of earthworm Eisenia fetida.</title>
        <authorList>
            <person name="Saha T."/>
            <person name="Chakraborty R."/>
        </authorList>
    </citation>
    <scope>NUCLEOTIDE SEQUENCE [LARGE SCALE GENOMIC DNA]</scope>
    <source>
        <strain evidence="4 5">EAG3</strain>
    </source>
</reference>
<keyword evidence="5" id="KW-1185">Reference proteome</keyword>
<organism evidence="4 5">
    <name type="scientific">Pradoshia eiseniae</name>
    <dbReference type="NCBI Taxonomy" id="2064768"/>
    <lineage>
        <taxon>Bacteria</taxon>
        <taxon>Bacillati</taxon>
        <taxon>Bacillota</taxon>
        <taxon>Bacilli</taxon>
        <taxon>Bacillales</taxon>
        <taxon>Bacillaceae</taxon>
        <taxon>Pradoshia</taxon>
    </lineage>
</organism>
<protein>
    <submittedName>
        <fullName evidence="4">GNAT family N-acetyltransferase</fullName>
    </submittedName>
</protein>
<evidence type="ECO:0000256" key="2">
    <source>
        <dbReference type="ARBA" id="ARBA00023315"/>
    </source>
</evidence>
<dbReference type="PANTHER" id="PTHR43420">
    <property type="entry name" value="ACETYLTRANSFERASE"/>
    <property type="match status" value="1"/>
</dbReference>
<dbReference type="InterPro" id="IPR016181">
    <property type="entry name" value="Acyl_CoA_acyltransferase"/>
</dbReference>
<comment type="caution">
    <text evidence="4">The sequence shown here is derived from an EMBL/GenBank/DDBJ whole genome shotgun (WGS) entry which is preliminary data.</text>
</comment>
<dbReference type="RefSeq" id="WP_104848786.1">
    <property type="nucleotide sequence ID" value="NZ_PKOZ01000003.1"/>
</dbReference>
<evidence type="ECO:0000259" key="3">
    <source>
        <dbReference type="PROSITE" id="PS51186"/>
    </source>
</evidence>